<evidence type="ECO:0000313" key="2">
    <source>
        <dbReference type="EMBL" id="CAD7084235.1"/>
    </source>
</evidence>
<name>A0A7R8UPE4_HERIL</name>
<dbReference type="Proteomes" id="UP000594454">
    <property type="component" value="Chromosome 3"/>
</dbReference>
<evidence type="ECO:0000313" key="3">
    <source>
        <dbReference type="Proteomes" id="UP000594454"/>
    </source>
</evidence>
<reference evidence="2 3" key="1">
    <citation type="submission" date="2020-11" db="EMBL/GenBank/DDBJ databases">
        <authorList>
            <person name="Wallbank WR R."/>
            <person name="Pardo Diaz C."/>
            <person name="Kozak K."/>
            <person name="Martin S."/>
            <person name="Jiggins C."/>
            <person name="Moest M."/>
            <person name="Warren A I."/>
            <person name="Generalovic N T."/>
            <person name="Byers J.R.P. K."/>
            <person name="Montejo-Kovacevich G."/>
            <person name="Yen C E."/>
        </authorList>
    </citation>
    <scope>NUCLEOTIDE SEQUENCE [LARGE SCALE GENOMIC DNA]</scope>
</reference>
<dbReference type="EMBL" id="LR899011">
    <property type="protein sequence ID" value="CAD7084235.1"/>
    <property type="molecule type" value="Genomic_DNA"/>
</dbReference>
<dbReference type="InParanoid" id="A0A7R8UPE4"/>
<proteinExistence type="predicted"/>
<gene>
    <name evidence="2" type="ORF">HERILL_LOCUS7140</name>
</gene>
<keyword evidence="3" id="KW-1185">Reference proteome</keyword>
<feature type="signal peptide" evidence="1">
    <location>
        <begin position="1"/>
        <end position="19"/>
    </location>
</feature>
<dbReference type="AlphaFoldDB" id="A0A7R8UPE4"/>
<evidence type="ECO:0000256" key="1">
    <source>
        <dbReference type="SAM" id="SignalP"/>
    </source>
</evidence>
<feature type="chain" id="PRO_5031252869" evidence="1">
    <location>
        <begin position="20"/>
        <end position="245"/>
    </location>
</feature>
<protein>
    <submittedName>
        <fullName evidence="2">Uncharacterized protein</fullName>
    </submittedName>
</protein>
<dbReference type="OrthoDB" id="5984008at2759"/>
<accession>A0A7R8UPE4</accession>
<organism evidence="2 3">
    <name type="scientific">Hermetia illucens</name>
    <name type="common">Black soldier fly</name>
    <dbReference type="NCBI Taxonomy" id="343691"/>
    <lineage>
        <taxon>Eukaryota</taxon>
        <taxon>Metazoa</taxon>
        <taxon>Ecdysozoa</taxon>
        <taxon>Arthropoda</taxon>
        <taxon>Hexapoda</taxon>
        <taxon>Insecta</taxon>
        <taxon>Pterygota</taxon>
        <taxon>Neoptera</taxon>
        <taxon>Endopterygota</taxon>
        <taxon>Diptera</taxon>
        <taxon>Brachycera</taxon>
        <taxon>Stratiomyomorpha</taxon>
        <taxon>Stratiomyidae</taxon>
        <taxon>Hermetiinae</taxon>
        <taxon>Hermetia</taxon>
    </lineage>
</organism>
<sequence length="245" mass="28036">MWWCKVLLVSLLGFEFAQTYKHIQYPEPRNVSLVAVGLYNTKKSLIVNSNLSTPSIALSEIINGLRPGSVTILALNNSLSEDIDDFICKIHELHFKSCIFSDLEKYFNFIESTISGSAQSWSLIFFEPSELAREIHARNLAHRLALFIFYWGTEKPPKSSTVRFEEPIRAAVITRPRKAAFHVFYNQATPKGKSNLRLVNWYDEESLGLYRTPLLPDSSNVYSNFQGRVFNVPVIHVIYPLFILS</sequence>
<keyword evidence="1" id="KW-0732">Signal</keyword>